<evidence type="ECO:0000256" key="7">
    <source>
        <dbReference type="ARBA" id="ARBA00023136"/>
    </source>
</evidence>
<feature type="domain" description="Sodium/calcium exchanger membrane region" evidence="11">
    <location>
        <begin position="420"/>
        <end position="573"/>
    </location>
</feature>
<dbReference type="Proteomes" id="UP000775213">
    <property type="component" value="Unassembled WGS sequence"/>
</dbReference>
<keyword evidence="7 10" id="KW-0472">Membrane</keyword>
<keyword evidence="2" id="KW-0813">Transport</keyword>
<evidence type="ECO:0000313" key="13">
    <source>
        <dbReference type="Proteomes" id="UP000775213"/>
    </source>
</evidence>
<dbReference type="EMBL" id="JAGFBR010000012">
    <property type="protein sequence ID" value="KAH0457463.1"/>
    <property type="molecule type" value="Genomic_DNA"/>
</dbReference>
<keyword evidence="4 10" id="KW-0812">Transmembrane</keyword>
<dbReference type="InterPro" id="IPR004837">
    <property type="entry name" value="NaCa_Exmemb"/>
</dbReference>
<feature type="transmembrane region" description="Helical" evidence="10">
    <location>
        <begin position="1031"/>
        <end position="1048"/>
    </location>
</feature>
<keyword evidence="8" id="KW-0739">Sodium transport</keyword>
<dbReference type="PANTHER" id="PTHR12266:SF36">
    <property type="entry name" value="OS10G0436900 PROTEIN"/>
    <property type="match status" value="1"/>
</dbReference>
<dbReference type="GO" id="GO:0015297">
    <property type="term" value="F:antiporter activity"/>
    <property type="evidence" value="ECO:0007669"/>
    <property type="project" value="UniProtKB-KW"/>
</dbReference>
<evidence type="ECO:0000256" key="1">
    <source>
        <dbReference type="ARBA" id="ARBA00004141"/>
    </source>
</evidence>
<feature type="transmembrane region" description="Helical" evidence="10">
    <location>
        <begin position="314"/>
        <end position="332"/>
    </location>
</feature>
<dbReference type="GO" id="GO:0016020">
    <property type="term" value="C:membrane"/>
    <property type="evidence" value="ECO:0007669"/>
    <property type="project" value="UniProtKB-SubCell"/>
</dbReference>
<feature type="transmembrane region" description="Helical" evidence="10">
    <location>
        <begin position="942"/>
        <end position="965"/>
    </location>
</feature>
<feature type="transmembrane region" description="Helical" evidence="10">
    <location>
        <begin position="697"/>
        <end position="719"/>
    </location>
</feature>
<dbReference type="PANTHER" id="PTHR12266">
    <property type="entry name" value="NA+/CA2+ K+ INDEPENDENT EXCHANGER"/>
    <property type="match status" value="1"/>
</dbReference>
<keyword evidence="8" id="KW-0406">Ion transport</keyword>
<comment type="subcellular location">
    <subcellularLocation>
        <location evidence="1">Membrane</location>
        <topology evidence="1">Multi-pass membrane protein</topology>
    </subcellularLocation>
</comment>
<dbReference type="GO" id="GO:0006814">
    <property type="term" value="P:sodium ion transport"/>
    <property type="evidence" value="ECO:0007669"/>
    <property type="project" value="UniProtKB-KW"/>
</dbReference>
<evidence type="ECO:0000256" key="9">
    <source>
        <dbReference type="ARBA" id="ARBA00038187"/>
    </source>
</evidence>
<feature type="domain" description="Sodium/calcium exchanger membrane region" evidence="11">
    <location>
        <begin position="629"/>
        <end position="779"/>
    </location>
</feature>
<evidence type="ECO:0000256" key="8">
    <source>
        <dbReference type="ARBA" id="ARBA00023201"/>
    </source>
</evidence>
<feature type="domain" description="Sodium/calcium exchanger membrane region" evidence="11">
    <location>
        <begin position="921"/>
        <end position="1074"/>
    </location>
</feature>
<dbReference type="AlphaFoldDB" id="A0AAV7GP35"/>
<proteinExistence type="inferred from homology"/>
<dbReference type="InterPro" id="IPR044880">
    <property type="entry name" value="NCX_ion-bd_dom_sf"/>
</dbReference>
<feature type="transmembrane region" description="Helical" evidence="10">
    <location>
        <begin position="740"/>
        <end position="759"/>
    </location>
</feature>
<dbReference type="GO" id="GO:0008324">
    <property type="term" value="F:monoatomic cation transmembrane transporter activity"/>
    <property type="evidence" value="ECO:0007669"/>
    <property type="project" value="TreeGrafter"/>
</dbReference>
<evidence type="ECO:0000313" key="12">
    <source>
        <dbReference type="EMBL" id="KAH0457463.1"/>
    </source>
</evidence>
<evidence type="ECO:0000256" key="5">
    <source>
        <dbReference type="ARBA" id="ARBA00022989"/>
    </source>
</evidence>
<feature type="transmembrane region" description="Helical" evidence="10">
    <location>
        <begin position="415"/>
        <end position="435"/>
    </location>
</feature>
<feature type="transmembrane region" description="Helical" evidence="10">
    <location>
        <begin position="441"/>
        <end position="464"/>
    </location>
</feature>
<feature type="domain" description="Sodium/calcium exchanger membrane region" evidence="11">
    <location>
        <begin position="103"/>
        <end position="265"/>
    </location>
</feature>
<feature type="transmembrane region" description="Helical" evidence="10">
    <location>
        <begin position="352"/>
        <end position="372"/>
    </location>
</feature>
<dbReference type="Pfam" id="PF01699">
    <property type="entry name" value="Na_Ca_ex"/>
    <property type="match status" value="4"/>
</dbReference>
<feature type="transmembrane region" description="Helical" evidence="10">
    <location>
        <begin position="918"/>
        <end position="936"/>
    </location>
</feature>
<evidence type="ECO:0000259" key="11">
    <source>
        <dbReference type="Pfam" id="PF01699"/>
    </source>
</evidence>
<feature type="transmembrane region" description="Helical" evidence="10">
    <location>
        <begin position="660"/>
        <end position="677"/>
    </location>
</feature>
<feature type="transmembrane region" description="Helical" evidence="10">
    <location>
        <begin position="1092"/>
        <end position="1112"/>
    </location>
</feature>
<feature type="transmembrane region" description="Helical" evidence="10">
    <location>
        <begin position="12"/>
        <end position="29"/>
    </location>
</feature>
<evidence type="ECO:0000256" key="3">
    <source>
        <dbReference type="ARBA" id="ARBA00022449"/>
    </source>
</evidence>
<sequence length="1246" mass="135903">MAFALSNNFKVVINTTFLLLLCFFFTSHIRSPTTFIPLSSTSHGLVPRGAGCFGLQNLKDSHSKCLYLKTHHPCITQGYLNYLNIFYCSCGSHPALGYSLLASWLLVLFYLLGNTASQYFCSSVENLSRVLRLSPTIAGVTLLSLGNGSPDVFASIVSFRSGSGEVGLSSVLGGAFFVSCVVVGVINLCSPSAIKSTRGGGGGVSPSTTTTTNAIIRVDRASFLRDVCFFIFVLSSLLTILIVGKVTIWGSMAFTSLYFVYVSIVSATHFCREKYDGLVIPILDAEELNEPITSTKENNSPSSEPDPPENPSNFLQLWMAASHYLGWLLYFIDLPLYLPRRLTIPDISEERWSRPFAVASAALAPIFLATLWNSKRGGMSSKEGLTICLYSGLIGLVIGLMALHTTMKDNPPRKCLFPWLAGGFLMSVLWTYVIAEELVGLLVSLGYIFGISPSILGFTVLAWGNSIGDLIANVAMAMNGGQDGAQIAISGCYAGPIFNTLAGLGLSLVVSAWAVHPEPFVIPVAPALFEILGFMIGGLVWALVILPKKEMKLDKVLGIGLLAIYLALFFFFFFLSSTHPSPIHGCEATVYLNNRGSIDASKPRGHINYLQLFDCVFSNYPVIGYILLALWLLVLFYLLGNTASHYLCSSLESLSRALNLSPTLAGVTLLSLGNGAPDVFSSIVSFATGGRTGGVEVGLNSVLGGAFFVSSAVLSIISISVCRSSRPAISIDRLSFFRDLCFLLVTLCFLVVILIIGQIRILEATIFVFLYIIYIILVSMNHCCSKELGELSIPLLESIDVQQQQSGKEIESNLSIFKTESSASHQSWFLYIIELPLYLPRRLTIPLITEERWSKPFAVSSVTLSPILLATLWNSRTKDMNSEQSTAIFLFAALLSLLLGITAMECTENSQPPKKLQLPWLLSGFLMSVVWTYIIAGELVSLLFSIGEILGVSPSVLGVTVLAWGNSLGDLVANVAMAVNGGEDGAQIAVAGCYAGPIFNTLVGLGLSFVVSSVKAYPSPFVIASEDYSEFVLIGFIIGGLLWALVMLPMKGMKLNRALGVGLLAIYCCFLCLRVLESLEILKLGVFLNVTFYINFLKEICYIVYVLIFRILKKILNNFFGIKIKYASQLESNSFNKWDGMSDLRIRSFINIPSYFVGISLLCSSIQTLNMKKISSTNKIYLKNSLVDFIKLIKSRHSLPVDVIVHLLQATIGITPQTIFKEKPIDSPSCARYYVLIDIPFYSVNN</sequence>
<dbReference type="Gene3D" id="1.20.1420.30">
    <property type="entry name" value="NCX, central ion-binding region"/>
    <property type="match status" value="4"/>
</dbReference>
<feature type="transmembrane region" description="Helical" evidence="10">
    <location>
        <begin position="166"/>
        <end position="189"/>
    </location>
</feature>
<feature type="transmembrane region" description="Helical" evidence="10">
    <location>
        <begin position="1055"/>
        <end position="1076"/>
    </location>
</feature>
<protein>
    <recommendedName>
        <fullName evidence="11">Sodium/calcium exchanger membrane region domain-containing protein</fullName>
    </recommendedName>
</protein>
<feature type="transmembrane region" description="Helical" evidence="10">
    <location>
        <begin position="986"/>
        <end position="1011"/>
    </location>
</feature>
<feature type="transmembrane region" description="Helical" evidence="10">
    <location>
        <begin position="485"/>
        <end position="514"/>
    </location>
</feature>
<feature type="transmembrane region" description="Helical" evidence="10">
    <location>
        <begin position="96"/>
        <end position="117"/>
    </location>
</feature>
<feature type="transmembrane region" description="Helical" evidence="10">
    <location>
        <begin position="129"/>
        <end position="146"/>
    </location>
</feature>
<feature type="transmembrane region" description="Helical" evidence="10">
    <location>
        <begin position="520"/>
        <end position="544"/>
    </location>
</feature>
<keyword evidence="5 10" id="KW-1133">Transmembrane helix</keyword>
<feature type="transmembrane region" description="Helical" evidence="10">
    <location>
        <begin position="556"/>
        <end position="575"/>
    </location>
</feature>
<feature type="transmembrane region" description="Helical" evidence="10">
    <location>
        <begin position="765"/>
        <end position="784"/>
    </location>
</feature>
<keyword evidence="3" id="KW-0050">Antiport</keyword>
<organism evidence="12 13">
    <name type="scientific">Dendrobium chrysotoxum</name>
    <name type="common">Orchid</name>
    <dbReference type="NCBI Taxonomy" id="161865"/>
    <lineage>
        <taxon>Eukaryota</taxon>
        <taxon>Viridiplantae</taxon>
        <taxon>Streptophyta</taxon>
        <taxon>Embryophyta</taxon>
        <taxon>Tracheophyta</taxon>
        <taxon>Spermatophyta</taxon>
        <taxon>Magnoliopsida</taxon>
        <taxon>Liliopsida</taxon>
        <taxon>Asparagales</taxon>
        <taxon>Orchidaceae</taxon>
        <taxon>Epidendroideae</taxon>
        <taxon>Malaxideae</taxon>
        <taxon>Dendrobiinae</taxon>
        <taxon>Dendrobium</taxon>
    </lineage>
</organism>
<feature type="transmembrane region" description="Helical" evidence="10">
    <location>
        <begin position="227"/>
        <end position="249"/>
    </location>
</feature>
<gene>
    <name evidence="12" type="ORF">IEQ34_012778</name>
</gene>
<evidence type="ECO:0000256" key="4">
    <source>
        <dbReference type="ARBA" id="ARBA00022692"/>
    </source>
</evidence>
<feature type="transmembrane region" description="Helical" evidence="10">
    <location>
        <begin position="887"/>
        <end position="906"/>
    </location>
</feature>
<accession>A0AAV7GP35</accession>
<comment type="caution">
    <text evidence="12">The sequence shown here is derived from an EMBL/GenBank/DDBJ whole genome shotgun (WGS) entry which is preliminary data.</text>
</comment>
<name>A0AAV7GP35_DENCH</name>
<dbReference type="InterPro" id="IPR051359">
    <property type="entry name" value="CaCA_antiporter"/>
</dbReference>
<evidence type="ECO:0000256" key="10">
    <source>
        <dbReference type="SAM" id="Phobius"/>
    </source>
</evidence>
<reference evidence="12 13" key="1">
    <citation type="journal article" date="2021" name="Hortic Res">
        <title>Chromosome-scale assembly of the Dendrobium chrysotoxum genome enhances the understanding of orchid evolution.</title>
        <authorList>
            <person name="Zhang Y."/>
            <person name="Zhang G.Q."/>
            <person name="Zhang D."/>
            <person name="Liu X.D."/>
            <person name="Xu X.Y."/>
            <person name="Sun W.H."/>
            <person name="Yu X."/>
            <person name="Zhu X."/>
            <person name="Wang Z.W."/>
            <person name="Zhao X."/>
            <person name="Zhong W.Y."/>
            <person name="Chen H."/>
            <person name="Yin W.L."/>
            <person name="Huang T."/>
            <person name="Niu S.C."/>
            <person name="Liu Z.J."/>
        </authorList>
    </citation>
    <scope>NUCLEOTIDE SEQUENCE [LARGE SCALE GENOMIC DNA]</scope>
    <source>
        <strain evidence="12">Lindl</strain>
    </source>
</reference>
<comment type="similarity">
    <text evidence="9">Belongs to the Ca(2+):cation antiporter (CaCA) (TC 2.A.19) family. Cation/calcium exchanger (CCX) subfamily.</text>
</comment>
<keyword evidence="13" id="KW-1185">Reference proteome</keyword>
<keyword evidence="6" id="KW-0915">Sodium</keyword>
<evidence type="ECO:0000256" key="2">
    <source>
        <dbReference type="ARBA" id="ARBA00022448"/>
    </source>
</evidence>
<evidence type="ECO:0000256" key="6">
    <source>
        <dbReference type="ARBA" id="ARBA00023053"/>
    </source>
</evidence>
<feature type="transmembrane region" description="Helical" evidence="10">
    <location>
        <begin position="384"/>
        <end position="403"/>
    </location>
</feature>
<feature type="transmembrane region" description="Helical" evidence="10">
    <location>
        <begin position="622"/>
        <end position="639"/>
    </location>
</feature>